<gene>
    <name evidence="2" type="ORF">VST7929_02919</name>
</gene>
<evidence type="ECO:0000313" key="2">
    <source>
        <dbReference type="EMBL" id="CAH0535308.1"/>
    </source>
</evidence>
<reference evidence="2" key="1">
    <citation type="submission" date="2021-11" db="EMBL/GenBank/DDBJ databases">
        <authorList>
            <person name="Rodrigo-Torres L."/>
            <person name="Arahal R. D."/>
            <person name="Lucena T."/>
        </authorList>
    </citation>
    <scope>NUCLEOTIDE SEQUENCE</scope>
    <source>
        <strain evidence="2">CECT 7929</strain>
    </source>
</reference>
<name>A0ABM8ZX90_9VIBR</name>
<proteinExistence type="predicted"/>
<dbReference type="EMBL" id="CAKLDI010000002">
    <property type="protein sequence ID" value="CAH0535308.1"/>
    <property type="molecule type" value="Genomic_DNA"/>
</dbReference>
<feature type="transmembrane region" description="Helical" evidence="1">
    <location>
        <begin position="162"/>
        <end position="182"/>
    </location>
</feature>
<dbReference type="Proteomes" id="UP000838672">
    <property type="component" value="Unassembled WGS sequence"/>
</dbReference>
<comment type="caution">
    <text evidence="2">The sequence shown here is derived from an EMBL/GenBank/DDBJ whole genome shotgun (WGS) entry which is preliminary data.</text>
</comment>
<evidence type="ECO:0000313" key="3">
    <source>
        <dbReference type="Proteomes" id="UP000838672"/>
    </source>
</evidence>
<sequence>MEWKIRIFIALLVAGFPSIAYANGGGPLLLFISGSAFICGQVWILLVETVLLNRASGLGGGTAFKHVFWANLVSTIIVGFGFPLALAIITGFGMALPEPYADYSSAIGTWLYDRAPYGKYLIYISMVWLFITFLLTIYCEKAFYNWYWRKVGFSPCFSIDKFIWQAHAVSYSGLLIMVLLMWHELFSM</sequence>
<evidence type="ECO:0000256" key="1">
    <source>
        <dbReference type="SAM" id="Phobius"/>
    </source>
</evidence>
<keyword evidence="1" id="KW-0812">Transmembrane</keyword>
<feature type="transmembrane region" description="Helical" evidence="1">
    <location>
        <begin position="32"/>
        <end position="52"/>
    </location>
</feature>
<keyword evidence="1" id="KW-0472">Membrane</keyword>
<dbReference type="RefSeq" id="WP_237468158.1">
    <property type="nucleotide sequence ID" value="NZ_CAKLDI010000002.1"/>
</dbReference>
<protein>
    <submittedName>
        <fullName evidence="2">Uncharacterized protein</fullName>
    </submittedName>
</protein>
<accession>A0ABM8ZX90</accession>
<organism evidence="2 3">
    <name type="scientific">Vibrio stylophorae</name>
    <dbReference type="NCBI Taxonomy" id="659351"/>
    <lineage>
        <taxon>Bacteria</taxon>
        <taxon>Pseudomonadati</taxon>
        <taxon>Pseudomonadota</taxon>
        <taxon>Gammaproteobacteria</taxon>
        <taxon>Vibrionales</taxon>
        <taxon>Vibrionaceae</taxon>
        <taxon>Vibrio</taxon>
    </lineage>
</organism>
<feature type="transmembrane region" description="Helical" evidence="1">
    <location>
        <begin position="120"/>
        <end position="141"/>
    </location>
</feature>
<keyword evidence="3" id="KW-1185">Reference proteome</keyword>
<feature type="transmembrane region" description="Helical" evidence="1">
    <location>
        <begin position="72"/>
        <end position="96"/>
    </location>
</feature>
<keyword evidence="1" id="KW-1133">Transmembrane helix</keyword>